<organism evidence="2 3">
    <name type="scientific">Orbilia ellipsospora</name>
    <dbReference type="NCBI Taxonomy" id="2528407"/>
    <lineage>
        <taxon>Eukaryota</taxon>
        <taxon>Fungi</taxon>
        <taxon>Dikarya</taxon>
        <taxon>Ascomycota</taxon>
        <taxon>Pezizomycotina</taxon>
        <taxon>Orbiliomycetes</taxon>
        <taxon>Orbiliales</taxon>
        <taxon>Orbiliaceae</taxon>
        <taxon>Orbilia</taxon>
    </lineage>
</organism>
<feature type="region of interest" description="Disordered" evidence="1">
    <location>
        <begin position="43"/>
        <end position="80"/>
    </location>
</feature>
<evidence type="ECO:0000256" key="1">
    <source>
        <dbReference type="SAM" id="MobiDB-lite"/>
    </source>
</evidence>
<reference evidence="2 3" key="1">
    <citation type="submission" date="2019-10" db="EMBL/GenBank/DDBJ databases">
        <authorList>
            <person name="Palmer J.M."/>
        </authorList>
    </citation>
    <scope>NUCLEOTIDE SEQUENCE [LARGE SCALE GENOMIC DNA]</scope>
    <source>
        <strain evidence="2 3">TWF694</strain>
    </source>
</reference>
<name>A0AAV9XBZ6_9PEZI</name>
<protein>
    <submittedName>
        <fullName evidence="2">Uncharacterized protein</fullName>
    </submittedName>
</protein>
<keyword evidence="3" id="KW-1185">Reference proteome</keyword>
<evidence type="ECO:0000313" key="3">
    <source>
        <dbReference type="Proteomes" id="UP001365542"/>
    </source>
</evidence>
<dbReference type="Proteomes" id="UP001365542">
    <property type="component" value="Unassembled WGS sequence"/>
</dbReference>
<accession>A0AAV9XBZ6</accession>
<sequence length="135" mass="14659">MPPAAPPFSLLLKSSTATFFLLIKPSSTFSDLQSQLFELLKPNSDHLPQSLTSPPPSDPSSLKLGLPKDPSDPKKGFVALDDPTFKKGKGTLASAGIKDNGVIAFIVDEEGKWDGEFDVQFPVDDYYDSQSQDQK</sequence>
<dbReference type="AlphaFoldDB" id="A0AAV9XBZ6"/>
<evidence type="ECO:0000313" key="2">
    <source>
        <dbReference type="EMBL" id="KAK6539235.1"/>
    </source>
</evidence>
<gene>
    <name evidence="2" type="ORF">TWF694_009476</name>
</gene>
<dbReference type="EMBL" id="JAVHJO010000006">
    <property type="protein sequence ID" value="KAK6539235.1"/>
    <property type="molecule type" value="Genomic_DNA"/>
</dbReference>
<proteinExistence type="predicted"/>
<comment type="caution">
    <text evidence="2">The sequence shown here is derived from an EMBL/GenBank/DDBJ whole genome shotgun (WGS) entry which is preliminary data.</text>
</comment>